<comment type="caution">
    <text evidence="1">The sequence shown here is derived from an EMBL/GenBank/DDBJ whole genome shotgun (WGS) entry which is preliminary data.</text>
</comment>
<organism evidence="1 2">
    <name type="scientific">Effrenium voratum</name>
    <dbReference type="NCBI Taxonomy" id="2562239"/>
    <lineage>
        <taxon>Eukaryota</taxon>
        <taxon>Sar</taxon>
        <taxon>Alveolata</taxon>
        <taxon>Dinophyceae</taxon>
        <taxon>Suessiales</taxon>
        <taxon>Symbiodiniaceae</taxon>
        <taxon>Effrenium</taxon>
    </lineage>
</organism>
<dbReference type="EMBL" id="CAUJNA010000230">
    <property type="protein sequence ID" value="CAJ1374086.1"/>
    <property type="molecule type" value="Genomic_DNA"/>
</dbReference>
<reference evidence="1" key="1">
    <citation type="submission" date="2023-08" db="EMBL/GenBank/DDBJ databases">
        <authorList>
            <person name="Chen Y."/>
            <person name="Shah S."/>
            <person name="Dougan E. K."/>
            <person name="Thang M."/>
            <person name="Chan C."/>
        </authorList>
    </citation>
    <scope>NUCLEOTIDE SEQUENCE</scope>
</reference>
<sequence>MKSARFYFGDISNETSNWILITEAVSFHDPSPLDFAGKTRDEPKKPLAAYQIEGPYDKCMDWCLLSDPADYYMALVRQGARMAGLFKSGAMGDPDVVAKHFENMLGAPAEAFGMQPGCSGQPPKMLKSKIDMGLEFFSNVAPQLYPDFVKDPAWQAKFTATLMKLNAYAGESQYWFHSDNDYISLAHANMNVDNAYFWRNEEGQLELGVFDWGGMGCRSLGFKLWWWLYCGEFEMLNANFEKFLDVYVDSYAGAGGPKLDKEVLRMQFVLASLTQMPLAQVGIRIHV</sequence>
<gene>
    <name evidence="1" type="ORF">EVOR1521_LOCUS3716</name>
</gene>
<evidence type="ECO:0000313" key="1">
    <source>
        <dbReference type="EMBL" id="CAJ1374086.1"/>
    </source>
</evidence>
<evidence type="ECO:0000313" key="2">
    <source>
        <dbReference type="Proteomes" id="UP001178507"/>
    </source>
</evidence>
<dbReference type="AlphaFoldDB" id="A0AA36MJI4"/>
<accession>A0AA36MJI4</accession>
<protein>
    <submittedName>
        <fullName evidence="1">Uncharacterized protein</fullName>
    </submittedName>
</protein>
<proteinExistence type="predicted"/>
<name>A0AA36MJI4_9DINO</name>
<dbReference type="Proteomes" id="UP001178507">
    <property type="component" value="Unassembled WGS sequence"/>
</dbReference>
<keyword evidence="2" id="KW-1185">Reference proteome</keyword>